<evidence type="ECO:0000256" key="1">
    <source>
        <dbReference type="ARBA" id="ARBA00022553"/>
    </source>
</evidence>
<dbReference type="PANTHER" id="PTHR43214">
    <property type="entry name" value="TWO-COMPONENT RESPONSE REGULATOR"/>
    <property type="match status" value="1"/>
</dbReference>
<accession>A0ABZ0RM17</accession>
<dbReference type="EMBL" id="CP138858">
    <property type="protein sequence ID" value="WPJ96279.1"/>
    <property type="molecule type" value="Genomic_DNA"/>
</dbReference>
<dbReference type="PROSITE" id="PS50043">
    <property type="entry name" value="HTH_LUXR_2"/>
    <property type="match status" value="1"/>
</dbReference>
<dbReference type="InterPro" id="IPR058245">
    <property type="entry name" value="NreC/VraR/RcsB-like_REC"/>
</dbReference>
<keyword evidence="2" id="KW-0238">DNA-binding</keyword>
<reference evidence="6 7" key="1">
    <citation type="submission" date="2023-11" db="EMBL/GenBank/DDBJ databases">
        <title>Coraliomargarita sp. nov., isolated from marine algae.</title>
        <authorList>
            <person name="Lee J.K."/>
            <person name="Baek J.H."/>
            <person name="Kim J.M."/>
            <person name="Choi D.G."/>
            <person name="Jeon C.O."/>
        </authorList>
    </citation>
    <scope>NUCLEOTIDE SEQUENCE [LARGE SCALE GENOMIC DNA]</scope>
    <source>
        <strain evidence="6 7">J2-16</strain>
    </source>
</reference>
<dbReference type="CDD" id="cd17535">
    <property type="entry name" value="REC_NarL-like"/>
    <property type="match status" value="1"/>
</dbReference>
<dbReference type="SUPFAM" id="SSF46894">
    <property type="entry name" value="C-terminal effector domain of the bipartite response regulators"/>
    <property type="match status" value="1"/>
</dbReference>
<protein>
    <submittedName>
        <fullName evidence="6">Response regulator transcription factor</fullName>
    </submittedName>
</protein>
<evidence type="ECO:0000259" key="4">
    <source>
        <dbReference type="PROSITE" id="PS50043"/>
    </source>
</evidence>
<dbReference type="Pfam" id="PF00196">
    <property type="entry name" value="GerE"/>
    <property type="match status" value="1"/>
</dbReference>
<dbReference type="InterPro" id="IPR000792">
    <property type="entry name" value="Tscrpt_reg_LuxR_C"/>
</dbReference>
<dbReference type="InterPro" id="IPR039420">
    <property type="entry name" value="WalR-like"/>
</dbReference>
<dbReference type="Gene3D" id="3.40.50.2300">
    <property type="match status" value="1"/>
</dbReference>
<gene>
    <name evidence="6" type="ORF">SH580_01005</name>
</gene>
<feature type="modified residue" description="4-aspartylphosphate" evidence="3">
    <location>
        <position position="61"/>
    </location>
</feature>
<sequence>MQNNIHIMLIEDNAAYRKGIACALDNESDISLMNQFGTAEIALRTLQNASGNDMPDLILLDLNLPSMSGLDSITWIKQYSPNTKILILTQSNMEADLLCAIQRGADGYLLKSTSVEDLITGIHEVMNGGASIDPGLARVILNTLQKKLPTNTTTITLSQRESEVLALVADGLLKKQVAHQLGVSQRTVATHMEHIYKKLQVQNAPAAISKAYQLGLIDIQK</sequence>
<dbReference type="Proteomes" id="UP001324993">
    <property type="component" value="Chromosome"/>
</dbReference>
<dbReference type="SUPFAM" id="SSF52172">
    <property type="entry name" value="CheY-like"/>
    <property type="match status" value="1"/>
</dbReference>
<feature type="domain" description="Response regulatory" evidence="5">
    <location>
        <begin position="6"/>
        <end position="126"/>
    </location>
</feature>
<dbReference type="PROSITE" id="PS50110">
    <property type="entry name" value="RESPONSE_REGULATORY"/>
    <property type="match status" value="1"/>
</dbReference>
<dbReference type="SMART" id="SM00421">
    <property type="entry name" value="HTH_LUXR"/>
    <property type="match status" value="1"/>
</dbReference>
<dbReference type="InterPro" id="IPR011006">
    <property type="entry name" value="CheY-like_superfamily"/>
</dbReference>
<dbReference type="InterPro" id="IPR001789">
    <property type="entry name" value="Sig_transdc_resp-reg_receiver"/>
</dbReference>
<evidence type="ECO:0000259" key="5">
    <source>
        <dbReference type="PROSITE" id="PS50110"/>
    </source>
</evidence>
<dbReference type="Pfam" id="PF00072">
    <property type="entry name" value="Response_reg"/>
    <property type="match status" value="1"/>
</dbReference>
<dbReference type="RefSeq" id="WP_319833142.1">
    <property type="nucleotide sequence ID" value="NZ_CP138858.1"/>
</dbReference>
<dbReference type="InterPro" id="IPR016032">
    <property type="entry name" value="Sig_transdc_resp-reg_C-effctor"/>
</dbReference>
<evidence type="ECO:0000313" key="7">
    <source>
        <dbReference type="Proteomes" id="UP001324993"/>
    </source>
</evidence>
<evidence type="ECO:0000256" key="3">
    <source>
        <dbReference type="PROSITE-ProRule" id="PRU00169"/>
    </source>
</evidence>
<name>A0ABZ0RM17_9BACT</name>
<feature type="domain" description="HTH luxR-type" evidence="4">
    <location>
        <begin position="150"/>
        <end position="215"/>
    </location>
</feature>
<dbReference type="CDD" id="cd06170">
    <property type="entry name" value="LuxR_C_like"/>
    <property type="match status" value="1"/>
</dbReference>
<proteinExistence type="predicted"/>
<evidence type="ECO:0000256" key="2">
    <source>
        <dbReference type="ARBA" id="ARBA00023125"/>
    </source>
</evidence>
<dbReference type="SMART" id="SM00448">
    <property type="entry name" value="REC"/>
    <property type="match status" value="1"/>
</dbReference>
<evidence type="ECO:0000313" key="6">
    <source>
        <dbReference type="EMBL" id="WPJ96279.1"/>
    </source>
</evidence>
<organism evidence="6 7">
    <name type="scientific">Coraliomargarita algicola</name>
    <dbReference type="NCBI Taxonomy" id="3092156"/>
    <lineage>
        <taxon>Bacteria</taxon>
        <taxon>Pseudomonadati</taxon>
        <taxon>Verrucomicrobiota</taxon>
        <taxon>Opitutia</taxon>
        <taxon>Puniceicoccales</taxon>
        <taxon>Coraliomargaritaceae</taxon>
        <taxon>Coraliomargarita</taxon>
    </lineage>
</organism>
<keyword evidence="7" id="KW-1185">Reference proteome</keyword>
<keyword evidence="1 3" id="KW-0597">Phosphoprotein</keyword>
<dbReference type="PRINTS" id="PR00038">
    <property type="entry name" value="HTHLUXR"/>
</dbReference>